<accession>A0A380W2Z8</accession>
<name>A0A380W2Z8_AFIFE</name>
<sequence length="72" mass="8530">MRLSPAWFPRPSKPDQSLHTLWFFSFEPELFWIDDNRLGIQQKYAITDLYQSHRTHAGIARLTSRGELLHCT</sequence>
<reference evidence="1 2" key="1">
    <citation type="submission" date="2018-06" db="EMBL/GenBank/DDBJ databases">
        <authorList>
            <consortium name="Pathogen Informatics"/>
            <person name="Doyle S."/>
        </authorList>
    </citation>
    <scope>NUCLEOTIDE SEQUENCE [LARGE SCALE GENOMIC DNA]</scope>
    <source>
        <strain evidence="1 2">NCTC12722</strain>
    </source>
</reference>
<dbReference type="AlphaFoldDB" id="A0A380W2Z8"/>
<proteinExistence type="predicted"/>
<protein>
    <submittedName>
        <fullName evidence="1">Uncharacterized protein</fullName>
    </submittedName>
</protein>
<dbReference type="EMBL" id="UIGB01000001">
    <property type="protein sequence ID" value="SUU83322.1"/>
    <property type="molecule type" value="Genomic_DNA"/>
</dbReference>
<organism evidence="1 2">
    <name type="scientific">Afipia felis</name>
    <name type="common">Cat scratch disease bacillus</name>
    <dbReference type="NCBI Taxonomy" id="1035"/>
    <lineage>
        <taxon>Bacteria</taxon>
        <taxon>Pseudomonadati</taxon>
        <taxon>Pseudomonadota</taxon>
        <taxon>Alphaproteobacteria</taxon>
        <taxon>Hyphomicrobiales</taxon>
        <taxon>Nitrobacteraceae</taxon>
        <taxon>Afipia</taxon>
    </lineage>
</organism>
<gene>
    <name evidence="1" type="ORF">NCTC12722_00485</name>
</gene>
<dbReference type="Proteomes" id="UP000254343">
    <property type="component" value="Unassembled WGS sequence"/>
</dbReference>
<evidence type="ECO:0000313" key="2">
    <source>
        <dbReference type="Proteomes" id="UP000254343"/>
    </source>
</evidence>
<evidence type="ECO:0000313" key="1">
    <source>
        <dbReference type="EMBL" id="SUU83322.1"/>
    </source>
</evidence>